<reference evidence="4 5" key="4">
    <citation type="journal article" date="2017" name="Genome Biol.">
        <title>New reference genome sequences of hot pepper reveal the massive evolution of plant disease-resistance genes by retroduplication.</title>
        <authorList>
            <person name="Kim S."/>
            <person name="Park J."/>
            <person name="Yeom S.I."/>
            <person name="Kim Y.M."/>
            <person name="Seo E."/>
            <person name="Kim K.T."/>
            <person name="Kim M.S."/>
            <person name="Lee J.M."/>
            <person name="Cheong K."/>
            <person name="Shin H.S."/>
            <person name="Kim S.B."/>
            <person name="Han K."/>
            <person name="Lee J."/>
            <person name="Park M."/>
            <person name="Lee H.A."/>
            <person name="Lee H.Y."/>
            <person name="Lee Y."/>
            <person name="Oh S."/>
            <person name="Lee J.H."/>
            <person name="Choi E."/>
            <person name="Choi E."/>
            <person name="Lee S.E."/>
            <person name="Jeon J."/>
            <person name="Kim H."/>
            <person name="Choi G."/>
            <person name="Song H."/>
            <person name="Lee J."/>
            <person name="Lee S.C."/>
            <person name="Kwon J.K."/>
            <person name="Lee H.Y."/>
            <person name="Koo N."/>
            <person name="Hong Y."/>
            <person name="Kim R.W."/>
            <person name="Kang W.H."/>
            <person name="Huh J.H."/>
            <person name="Kang B.C."/>
            <person name="Yang T.J."/>
            <person name="Lee Y.H."/>
            <person name="Bennetzen J.L."/>
            <person name="Choi D."/>
        </authorList>
    </citation>
    <scope>NUCLEOTIDE SEQUENCE [LARGE SCALE GENOMIC DNA]</scope>
    <source>
        <strain evidence="5">cv. CM334</strain>
    </source>
</reference>
<keyword evidence="2" id="KW-0496">Mitochondrion</keyword>
<evidence type="ECO:0000313" key="5">
    <source>
        <dbReference type="Proteomes" id="UP000222542"/>
    </source>
</evidence>
<reference evidence="3" key="3">
    <citation type="submission" date="2014-05" db="EMBL/GenBank/DDBJ databases">
        <title>Capsicum annuum strain Jeju mitochondrial DNA, complete genome.</title>
        <authorList>
            <person name="Jo Y.D."/>
            <person name="Choi Y."/>
            <person name="Kim D.-H."/>
            <person name="Kim B.-D."/>
            <person name="Kang B.-C."/>
        </authorList>
    </citation>
    <scope>NUCLEOTIDE SEQUENCE</scope>
</reference>
<dbReference type="AlphaFoldDB" id="A0A075VVQ4"/>
<sequence>MMEEMSALEKNETWEIVDLPPGKKTVGSKCKWVYTVKFQPSGEIERYKARLVARGFTQTKGIDYGETLSTEAKVISIRILLSLATQRSWPLYQLDVKNAFLHGDSHEEVYIEIAPGYGMKGESHKVCRLKKALYGLKQSPRAWFEKFSKAIV</sequence>
<reference evidence="4" key="2">
    <citation type="journal article" date="2014" name="Nat. Genet.">
        <title>Genome sequence of the hot pepper provides insights into the evolution of pungency in Capsicum species.</title>
        <authorList>
            <person name="Kim S."/>
            <person name="Park M."/>
            <person name="Yeom S.I."/>
            <person name="Kim Y.M."/>
            <person name="Lee J.M."/>
            <person name="Lee H.A."/>
            <person name="Seo E."/>
            <person name="Choi J."/>
            <person name="Cheong K."/>
            <person name="Kim K.T."/>
            <person name="Jung K."/>
            <person name="Lee G.W."/>
            <person name="Oh S.K."/>
            <person name="Bae C."/>
            <person name="Kim S.B."/>
            <person name="Lee H.Y."/>
            <person name="Kim S.Y."/>
            <person name="Kim M.S."/>
            <person name="Kang B.C."/>
            <person name="Jo Y.D."/>
            <person name="Yang H.B."/>
            <person name="Jeong H.J."/>
            <person name="Kang W.H."/>
            <person name="Kwon J.K."/>
            <person name="Shin C."/>
            <person name="Lim J.Y."/>
            <person name="Park J.H."/>
            <person name="Huh J.H."/>
            <person name="Kim J.S."/>
            <person name="Kim B.D."/>
            <person name="Cohen O."/>
            <person name="Paran I."/>
            <person name="Suh M.C."/>
            <person name="Lee S.B."/>
            <person name="Kim Y.K."/>
            <person name="Shin Y."/>
            <person name="Noh S.J."/>
            <person name="Park J."/>
            <person name="Seo Y.S."/>
            <person name="Kwon S.Y."/>
            <person name="Kim H.A."/>
            <person name="Park J.M."/>
            <person name="Kim H.J."/>
            <person name="Choi S.B."/>
            <person name="Bosland P.W."/>
            <person name="Reeves G."/>
            <person name="Jo S.H."/>
            <person name="Lee B.W."/>
            <person name="Cho H.T."/>
            <person name="Choi H.S."/>
            <person name="Lee M.S."/>
            <person name="Yu Y."/>
            <person name="Do Choi Y."/>
            <person name="Park B.S."/>
            <person name="van Deynze A."/>
            <person name="Ashrafi H."/>
            <person name="Hill T."/>
            <person name="Kim W.T."/>
            <person name="Pai H.S."/>
            <person name="Ahn H.K."/>
            <person name="Yeam I."/>
            <person name="Giovannoni J.J."/>
            <person name="Rose J.K."/>
            <person name="Sorensen I."/>
            <person name="Lee S.J."/>
            <person name="Kim R.W."/>
            <person name="Choi I.Y."/>
            <person name="Choi B.S."/>
            <person name="Lim J.S."/>
            <person name="Lee Y.H."/>
            <person name="Choi D."/>
        </authorList>
    </citation>
    <scope>NUCLEOTIDE SEQUENCE [LARGE SCALE GENOMIC DNA]</scope>
</reference>
<evidence type="ECO:0000259" key="1">
    <source>
        <dbReference type="Pfam" id="PF07727"/>
    </source>
</evidence>
<gene>
    <name evidence="2" type="primary">orf152c</name>
    <name evidence="4" type="ORF">T459_30101</name>
</gene>
<keyword evidence="5" id="KW-1185">Reference proteome</keyword>
<evidence type="ECO:0000313" key="2">
    <source>
        <dbReference type="EMBL" id="AIG89815.1"/>
    </source>
</evidence>
<geneLocation type="mitochondrion" evidence="2"/>
<proteinExistence type="predicted"/>
<accession>A0A1U8QD69</accession>
<dbReference type="Gramene" id="PHT65676">
    <property type="protein sequence ID" value="PHT65676"/>
    <property type="gene ID" value="T459_30101"/>
</dbReference>
<dbReference type="InterPro" id="IPR043502">
    <property type="entry name" value="DNA/RNA_pol_sf"/>
</dbReference>
<dbReference type="SUPFAM" id="SSF56672">
    <property type="entry name" value="DNA/RNA polymerases"/>
    <property type="match status" value="1"/>
</dbReference>
<evidence type="ECO:0000313" key="3">
    <source>
        <dbReference type="EMBL" id="AIG90162.1"/>
    </source>
</evidence>
<dbReference type="EMBL" id="KJ865409">
    <property type="protein sequence ID" value="AIG89815.1"/>
    <property type="molecule type" value="Genomic_DNA"/>
</dbReference>
<dbReference type="OrthoDB" id="1250461at2759"/>
<accession>A0A075VVQ4</accession>
<name>A0A075VVQ4_CAPAN</name>
<evidence type="ECO:0000313" key="4">
    <source>
        <dbReference type="EMBL" id="PHT65676.1"/>
    </source>
</evidence>
<dbReference type="OMA" id="LMENNTW"/>
<reference evidence="2" key="1">
    <citation type="journal article" date="2014" name="BMC Genomics">
        <title>Extensive structural variations between mitochondrial genomes of CMS and normal peppers (Capsicum annuum L.) revealed by complete nucleotide sequencing.</title>
        <authorList>
            <person name="Jo Y.D."/>
            <person name="Choi Y."/>
            <person name="Kim D.H."/>
            <person name="Kim B.D."/>
            <person name="Kang B.C."/>
        </authorList>
    </citation>
    <scope>NUCLEOTIDE SEQUENCE</scope>
</reference>
<dbReference type="EMBL" id="AYRZ02000012">
    <property type="protein sequence ID" value="PHT65676.1"/>
    <property type="molecule type" value="Genomic_DNA"/>
</dbReference>
<protein>
    <recommendedName>
        <fullName evidence="1">Reverse transcriptase Ty1/copia-type domain-containing protein</fullName>
    </recommendedName>
</protein>
<dbReference type="GeneID" id="19989150"/>
<dbReference type="EMBL" id="KJ865410">
    <property type="protein sequence ID" value="AIG90162.1"/>
    <property type="molecule type" value="Genomic_DNA"/>
</dbReference>
<dbReference type="RefSeq" id="YP_009049804.1">
    <property type="nucleotide sequence ID" value="NC_024624.1"/>
</dbReference>
<dbReference type="STRING" id="4072.A0A075VVQ4"/>
<dbReference type="KEGG" id="cann:19989150"/>
<feature type="domain" description="Reverse transcriptase Ty1/copia-type" evidence="1">
    <location>
        <begin position="11"/>
        <end position="150"/>
    </location>
</feature>
<dbReference type="Pfam" id="PF07727">
    <property type="entry name" value="RVT_2"/>
    <property type="match status" value="1"/>
</dbReference>
<organism evidence="2">
    <name type="scientific">Capsicum annuum</name>
    <name type="common">Capsicum pepper</name>
    <dbReference type="NCBI Taxonomy" id="4072"/>
    <lineage>
        <taxon>Eukaryota</taxon>
        <taxon>Viridiplantae</taxon>
        <taxon>Streptophyta</taxon>
        <taxon>Embryophyta</taxon>
        <taxon>Tracheophyta</taxon>
        <taxon>Spermatophyta</taxon>
        <taxon>Magnoliopsida</taxon>
        <taxon>eudicotyledons</taxon>
        <taxon>Gunneridae</taxon>
        <taxon>Pentapetalae</taxon>
        <taxon>asterids</taxon>
        <taxon>lamiids</taxon>
        <taxon>Solanales</taxon>
        <taxon>Solanaceae</taxon>
        <taxon>Solanoideae</taxon>
        <taxon>Capsiceae</taxon>
        <taxon>Capsicum</taxon>
    </lineage>
</organism>
<dbReference type="InterPro" id="IPR013103">
    <property type="entry name" value="RVT_2"/>
</dbReference>
<dbReference type="Proteomes" id="UP000222542">
    <property type="component" value="Unassembled WGS sequence"/>
</dbReference>